<dbReference type="PANTHER" id="PTHR43739:SF5">
    <property type="entry name" value="EXO-ALPHA-SIALIDASE"/>
    <property type="match status" value="1"/>
</dbReference>
<sequence>MIHLKFSILASALLGVLSAVGDAASVTPYKWGNVKIGGGGFVPGIVYSSTQSGLLYARTDIGGAYRWTASKPQWTPITDIFSAASSNFLGVESIATDAKDPKRLYIAVGQYVKSWAGNGAILASKNQGNTWTTQWNASFPMGSNEDGRGAGERLAVNPVNNNIIFFGSRTAGLWMSTNYGQSFTLVTSKGVFFGSVTSLDLTMDYIFYPTPPTDNNGKGIVFVQFAPNTRGQTVFAGSHDFNNPLYRSTNGGKTWSSVSGQPKGYFPMRSAFSSDGRSLYVTYSNGPGPNGVTNGAVWKYTLSSGEWTDITPKKPKVNSNPSFGYSGVSTDAKNPEIVVVSTINNWALGDDVYRSLDGGSTWKSLKSTAVQDIKVAPWLKFGKTAPGFGWWISDVKIDPFNSNRILYVTGATIYGSTDVNNADSGKQTHWSPVTKGLEETSVQDLASPPSGPALFDAIGDLGGFTHQNVSRAAQMWTNPMCSSGSSVNFAGQKPSYVARAGTDGGGYSVNAGKTWKKFTGVPPNGSGGLGKIAVSADGKTIVWTPSNADAYWSRNNGTNWTAVSGLNPANLAVVADGWDPKTFYAYDTNSGTLWASTNSGKTFVKRATGVVTGSGVLNTVYGSKGTGDLWLASDDGLYHSTNGGKTFSKITGVTSAEAVGFGAPASGSSYSVTVYIAGVVDGFYGVHRSVDGGTTWTQLNDAKHQWGWIGKKVIGDPRKFGRVYVATNGRGIVLGDDAS</sequence>
<dbReference type="GO" id="GO:0010411">
    <property type="term" value="P:xyloglucan metabolic process"/>
    <property type="evidence" value="ECO:0007669"/>
    <property type="project" value="TreeGrafter"/>
</dbReference>
<proteinExistence type="predicted"/>
<dbReference type="CDD" id="cd15482">
    <property type="entry name" value="Sialidase_non-viral"/>
    <property type="match status" value="2"/>
</dbReference>
<dbReference type="SUPFAM" id="SSF110296">
    <property type="entry name" value="Oligoxyloglucan reducing end-specific cellobiohydrolase"/>
    <property type="match status" value="2"/>
</dbReference>
<dbReference type="InterPro" id="IPR015943">
    <property type="entry name" value="WD40/YVTN_repeat-like_dom_sf"/>
</dbReference>
<gene>
    <name evidence="2" type="ORF">BC938DRAFT_482418</name>
</gene>
<feature type="signal peptide" evidence="1">
    <location>
        <begin position="1"/>
        <end position="23"/>
    </location>
</feature>
<dbReference type="Gene3D" id="2.130.10.10">
    <property type="entry name" value="YVTN repeat-like/Quinoprotein amine dehydrogenase"/>
    <property type="match status" value="2"/>
</dbReference>
<dbReference type="EMBL" id="RBNJ01000731">
    <property type="protein sequence ID" value="RUS34089.1"/>
    <property type="molecule type" value="Genomic_DNA"/>
</dbReference>
<keyword evidence="1" id="KW-0732">Signal</keyword>
<protein>
    <submittedName>
        <fullName evidence="2">Endo-1,4-beta-glucanase</fullName>
    </submittedName>
</protein>
<accession>A0A433QWC0</accession>
<keyword evidence="3" id="KW-1185">Reference proteome</keyword>
<feature type="chain" id="PRO_5019060652" evidence="1">
    <location>
        <begin position="24"/>
        <end position="739"/>
    </location>
</feature>
<evidence type="ECO:0000256" key="1">
    <source>
        <dbReference type="SAM" id="SignalP"/>
    </source>
</evidence>
<name>A0A433QWC0_9FUNG</name>
<reference evidence="2 3" key="1">
    <citation type="journal article" date="2018" name="New Phytol.">
        <title>Phylogenomics of Endogonaceae and evolution of mycorrhizas within Mucoromycota.</title>
        <authorList>
            <person name="Chang Y."/>
            <person name="Desiro A."/>
            <person name="Na H."/>
            <person name="Sandor L."/>
            <person name="Lipzen A."/>
            <person name="Clum A."/>
            <person name="Barry K."/>
            <person name="Grigoriev I.V."/>
            <person name="Martin F.M."/>
            <person name="Stajich J.E."/>
            <person name="Smith M.E."/>
            <person name="Bonito G."/>
            <person name="Spatafora J.W."/>
        </authorList>
    </citation>
    <scope>NUCLEOTIDE SEQUENCE [LARGE SCALE GENOMIC DNA]</scope>
    <source>
        <strain evidence="2 3">AD002</strain>
    </source>
</reference>
<dbReference type="PANTHER" id="PTHR43739">
    <property type="entry name" value="XYLOGLUCANASE (EUROFUNG)"/>
    <property type="match status" value="1"/>
</dbReference>
<dbReference type="AlphaFoldDB" id="A0A433QWC0"/>
<evidence type="ECO:0000313" key="3">
    <source>
        <dbReference type="Proteomes" id="UP000274822"/>
    </source>
</evidence>
<organism evidence="2 3">
    <name type="scientific">Jimgerdemannia flammicorona</name>
    <dbReference type="NCBI Taxonomy" id="994334"/>
    <lineage>
        <taxon>Eukaryota</taxon>
        <taxon>Fungi</taxon>
        <taxon>Fungi incertae sedis</taxon>
        <taxon>Mucoromycota</taxon>
        <taxon>Mucoromycotina</taxon>
        <taxon>Endogonomycetes</taxon>
        <taxon>Endogonales</taxon>
        <taxon>Endogonaceae</taxon>
        <taxon>Jimgerdemannia</taxon>
    </lineage>
</organism>
<comment type="caution">
    <text evidence="2">The sequence shown here is derived from an EMBL/GenBank/DDBJ whole genome shotgun (WGS) entry which is preliminary data.</text>
</comment>
<evidence type="ECO:0000313" key="2">
    <source>
        <dbReference type="EMBL" id="RUS34089.1"/>
    </source>
</evidence>
<dbReference type="Proteomes" id="UP000274822">
    <property type="component" value="Unassembled WGS sequence"/>
</dbReference>
<dbReference type="InterPro" id="IPR052025">
    <property type="entry name" value="Xyloglucanase_GH74"/>
</dbReference>